<reference evidence="2" key="1">
    <citation type="submission" date="2018-03" db="EMBL/GenBank/DDBJ databases">
        <authorList>
            <person name="Kolsut J."/>
            <person name="Wojcik E."/>
            <person name="Wojtasik A."/>
            <person name="Dastych J."/>
        </authorList>
    </citation>
    <scope>NUCLEOTIDE SEQUENCE</scope>
</reference>
<accession>A0A2S1PDE2</accession>
<dbReference type="Pfam" id="PF01464">
    <property type="entry name" value="SLT"/>
    <property type="match status" value="1"/>
</dbReference>
<dbReference type="GeneID" id="54991672"/>
<dbReference type="Proteomes" id="UP000246834">
    <property type="component" value="Segment"/>
</dbReference>
<reference evidence="2" key="2">
    <citation type="submission" date="2018-11" db="EMBL/GenBank/DDBJ databases">
        <title>Complete genome sequences of new Aeromonas and Pseudomonas phages promising in phage therapy dedicated to aquaculture.</title>
        <authorList>
            <person name="Stanczyk M."/>
        </authorList>
    </citation>
    <scope>NUCLEOTIDE SEQUENCE</scope>
</reference>
<proteinExistence type="predicted"/>
<dbReference type="InterPro" id="IPR023346">
    <property type="entry name" value="Lysozyme-like_dom_sf"/>
</dbReference>
<dbReference type="RefSeq" id="YP_009801162.1">
    <property type="nucleotide sequence ID" value="NC_047965.1"/>
</dbReference>
<dbReference type="KEGG" id="vg:54991672"/>
<dbReference type="InterPro" id="IPR008258">
    <property type="entry name" value="Transglycosylase_SLT_dom_1"/>
</dbReference>
<keyword evidence="3" id="KW-1185">Reference proteome</keyword>
<feature type="domain" description="Transglycosylase SLT" evidence="1">
    <location>
        <begin position="21"/>
        <end position="119"/>
    </location>
</feature>
<dbReference type="PANTHER" id="PTHR37423">
    <property type="entry name" value="SOLUBLE LYTIC MUREIN TRANSGLYCOSYLASE-RELATED"/>
    <property type="match status" value="1"/>
</dbReference>
<dbReference type="SUPFAM" id="SSF53955">
    <property type="entry name" value="Lysozyme-like"/>
    <property type="match status" value="1"/>
</dbReference>
<dbReference type="CDD" id="cd00254">
    <property type="entry name" value="LT-like"/>
    <property type="match status" value="1"/>
</dbReference>
<evidence type="ECO:0000313" key="3">
    <source>
        <dbReference type="Proteomes" id="UP000246834"/>
    </source>
</evidence>
<dbReference type="EMBL" id="MH179472">
    <property type="protein sequence ID" value="AWH14589.1"/>
    <property type="molecule type" value="Genomic_DNA"/>
</dbReference>
<protein>
    <submittedName>
        <fullName evidence="2">DNA translocation protein</fullName>
    </submittedName>
</protein>
<name>A0A2S1PDE2_9CAUD</name>
<evidence type="ECO:0000313" key="2">
    <source>
        <dbReference type="EMBL" id="AWH14589.1"/>
    </source>
</evidence>
<evidence type="ECO:0000259" key="1">
    <source>
        <dbReference type="Pfam" id="PF01464"/>
    </source>
</evidence>
<sequence length="1333" mass="144759">MNFEEEYAQAKTKGSPYDVSIQRAAEAHGVSYDFLHKQLFMESRFNPKAKSKTGPRGLGQFTTTTGKAYGLETDEDFFDPEKSIDAAARHLKDNLTASNGDYLEAALLYNQGGGRLGRPQIAALKEGKLDQISEEGRKYMANLQDVAGDSPFKVMLQGPGHGVSNPGITPKSDAVSFAQATDGVTSSLKTQRGATPQLGDMAVKGSAVEPTRQTFAEFQDITKKAPQGWFEGTGKAVEAELATSTLGQLFRNVTMETVDPMEGYETHDTSAWGDDEFDKIRKAGVNSQFYNFLFDQTRGDKGRLDSAIKMALENQKYQQQTRGASGSAQVLAGFIGAGADPFTYMPLPGVTGTKLFSKVLQGAAGAGVASMASEGLREASTGMEAHYGTALVGGALVGGGLTALVDRIAARAVPNQRLDMWDGDLEKYLAMHNEGALPNEFHGPSVRLESRETARQGGFEDPTKMHWQAHEKVESLHGIDFVRVPGEPGAVRLADGSILSDGNPLNPLTIQSFKDAERAAQGVSMGGFTEIGYTLTRSENEEIRGIGAQLFRSTTGTESGSHGKFGAVASDIVERIGGQDHVTYNTVVDAMHEAIKDVRYANMPGGRQAHFDELGRRVVNALEDRSGAALKNLTSAERVLADHLNGHFTGKMDMLQNPAQFGNPRATSVLSGSRHEGFYFPHVYDDAAKNLVLKALLGDKEAFQQAIAQSMLTTYGRPHVKARVDAMIAEANPGKKLTPHQLADAVEEYARNKAYGISHTQDFNRSHLVDDQVTGLVGAENNNFLEGRHLFESDGEVTLPNGDTFSLNDLRSYDVQSIMPSYDRRVNGDIGIMGATGETTEALKDRITALGVGMENKKEYKALQDGLKILTGRARRDPDGVFATLARSLSDLSFLAKNAYMGIQGITETAALVTKGHTRMLLKGVPFFKEIATMGSKASPKFLDDMHGLVFGRELDDLIRPKRSDIIMRLRDNADAPPMVAKAVGTLKYMTQEASARWPLTKFLTESSNYIADVGRQGILRELVDFAHGSPTKMGKKLFDQQRLKSMSLTPEQFEGIQDLVREATVVRNGKLEIVKPELFKSDPRSMDIWRLGDKIADETILRPHKLSSQDTVAHGAGIKLAMQFKSFNMRSVNARTVRGYHDATKNGRAVDQVMQAILSTGMAGAMFAAMAYTRSVGMPDKDREKYLKDALNPTMLAYAALSRGSHIGAPLGLANMIMAPLGHDQARMVRTSITPRPKAEKQSGAIKYGASKDGRVQDFMSGVLDQVPGASWALSAGQAGHSLAGLAGSNGRRQDQEYMTSLYNGLRGIIPNDPASQFLLMKIMEEQGIEAR</sequence>
<dbReference type="Gene3D" id="1.10.530.10">
    <property type="match status" value="1"/>
</dbReference>
<organism evidence="2 3">
    <name type="scientific">Pseudomonas phage 22PfluR64PP</name>
    <dbReference type="NCBI Taxonomy" id="2163970"/>
    <lineage>
        <taxon>Viruses</taxon>
        <taxon>Duplodnaviria</taxon>
        <taxon>Heunggongvirae</taxon>
        <taxon>Uroviricota</taxon>
        <taxon>Caudoviricetes</taxon>
        <taxon>Autographivirales</taxon>
        <taxon>Autotranscriptaviridae</taxon>
        <taxon>Studiervirinae</taxon>
        <taxon>Pfluvirus</taxon>
        <taxon>Pfluvirus pv22PfluR64PP</taxon>
        <taxon>Pifdecavirus pv22PfluR64PP</taxon>
    </lineage>
</organism>
<dbReference type="PANTHER" id="PTHR37423:SF2">
    <property type="entry name" value="MEMBRANE-BOUND LYTIC MUREIN TRANSGLYCOSYLASE C"/>
    <property type="match status" value="1"/>
</dbReference>